<accession>A0A8K0KCB0</accession>
<dbReference type="GO" id="GO:0004674">
    <property type="term" value="F:protein serine/threonine kinase activity"/>
    <property type="evidence" value="ECO:0007669"/>
    <property type="project" value="UniProtKB-KW"/>
</dbReference>
<evidence type="ECO:0000259" key="7">
    <source>
        <dbReference type="PROSITE" id="PS50011"/>
    </source>
</evidence>
<gene>
    <name evidence="8" type="ORF">J437_LFUL011058</name>
</gene>
<evidence type="ECO:0000313" key="8">
    <source>
        <dbReference type="EMBL" id="KAG8231090.1"/>
    </source>
</evidence>
<reference evidence="8" key="2">
    <citation type="submission" date="2017-10" db="EMBL/GenBank/DDBJ databases">
        <title>Ladona fulva Genome sequencing and assembly.</title>
        <authorList>
            <person name="Murali S."/>
            <person name="Richards S."/>
            <person name="Bandaranaike D."/>
            <person name="Bellair M."/>
            <person name="Blankenburg K."/>
            <person name="Chao H."/>
            <person name="Dinh H."/>
            <person name="Doddapaneni H."/>
            <person name="Dugan-Rocha S."/>
            <person name="Elkadiri S."/>
            <person name="Gnanaolivu R."/>
            <person name="Hernandez B."/>
            <person name="Skinner E."/>
            <person name="Javaid M."/>
            <person name="Lee S."/>
            <person name="Li M."/>
            <person name="Ming W."/>
            <person name="Munidasa M."/>
            <person name="Muniz J."/>
            <person name="Nguyen L."/>
            <person name="Hughes D."/>
            <person name="Osuji N."/>
            <person name="Pu L.-L."/>
            <person name="Puazo M."/>
            <person name="Qu C."/>
            <person name="Quiroz J."/>
            <person name="Raj R."/>
            <person name="Weissenberger G."/>
            <person name="Xin Y."/>
            <person name="Zou X."/>
            <person name="Han Y."/>
            <person name="Worley K."/>
            <person name="Muzny D."/>
            <person name="Gibbs R."/>
        </authorList>
    </citation>
    <scope>NUCLEOTIDE SEQUENCE</scope>
    <source>
        <strain evidence="8">Sampled in the wild</strain>
    </source>
</reference>
<sequence length="742" mass="82559">MFTNIRKCRSKLTGKEYAAKFSQRNRCGTDCTADIYHEVALLSIVASCSRVVSLCDVFETRQEIILVLEYAPGGDLQSIIDENMVPFESDVVEFIRSLLEGLVYIHEKHIAHLDIKPQNLVMMGVFPDCNIKLCDFEISRVILPKERIREILGTPDYVAPEILHYEPISTAADMWSLGVTTYVLLTGFTPFGGDTDQETFCNISKAELDFPEELFEDVSDQAKDFISRLLVRNPSTRPTATECLHHPWIAQHTHRSSGPSGRRYLSISAAPSPAASCKDLSILRKHLSKSREALFERVAGSNLRKALSRSRDRLCGSHLSLVARSRDTLYDMPSIAARRRSRDELCTLLSRSHEVLGVRECEGSKLPGSRVDQWPLPAFQILGLGNRNGSLGTGNKTNVAEPSETAGDGEDSGSEGTIKDWKEESWTTAKGDSSSAKICDSDGESDKVRVEESDENMQKGKKVSEGEIKEDTDGVKEEIKEMEKNNANREIKQEIKIEVSQREKGEDIYLPSKEESKENTLLPKEEDERSSESPSPEPEEPRYTVAQLISAFNKRWESQQQPLAGKPPFMPDNVYGVVKLSKVGSCNSNEESGCPGNEKGGTDNTNNKKQASEGEDSVRPISEYLRSGSLSSETSGYETPSDVSSMASWEEGLTKPKSLTQDTEEDGTKSNQLKERRGSAQGLFFHHSWGMKVCDGSYSRAMEKFGNVERSVESKGHNCRPIGEPSLDKSHRKCKSLVKPFL</sequence>
<comment type="caution">
    <text evidence="8">The sequence shown here is derived from an EMBL/GenBank/DDBJ whole genome shotgun (WGS) entry which is preliminary data.</text>
</comment>
<dbReference type="PROSITE" id="PS00108">
    <property type="entry name" value="PROTEIN_KINASE_ST"/>
    <property type="match status" value="1"/>
</dbReference>
<dbReference type="InterPro" id="IPR000719">
    <property type="entry name" value="Prot_kinase_dom"/>
</dbReference>
<evidence type="ECO:0000313" key="9">
    <source>
        <dbReference type="Proteomes" id="UP000792457"/>
    </source>
</evidence>
<feature type="region of interest" description="Disordered" evidence="6">
    <location>
        <begin position="390"/>
        <end position="680"/>
    </location>
</feature>
<evidence type="ECO:0000256" key="3">
    <source>
        <dbReference type="ARBA" id="ARBA00022741"/>
    </source>
</evidence>
<dbReference type="Pfam" id="PF00069">
    <property type="entry name" value="Pkinase"/>
    <property type="match status" value="1"/>
</dbReference>
<dbReference type="PANTHER" id="PTHR24342:SF12">
    <property type="entry name" value="DEATH-ASSOCIATED PROTEIN KINASE RELATED"/>
    <property type="match status" value="1"/>
</dbReference>
<dbReference type="PANTHER" id="PTHR24342">
    <property type="entry name" value="SERINE/THREONINE-PROTEIN KINASE 17"/>
    <property type="match status" value="1"/>
</dbReference>
<feature type="compositionally biased region" description="Polar residues" evidence="6">
    <location>
        <begin position="390"/>
        <end position="400"/>
    </location>
</feature>
<keyword evidence="9" id="KW-1185">Reference proteome</keyword>
<dbReference type="Gene3D" id="1.10.510.10">
    <property type="entry name" value="Transferase(Phosphotransferase) domain 1"/>
    <property type="match status" value="1"/>
</dbReference>
<feature type="compositionally biased region" description="Basic and acidic residues" evidence="6">
    <location>
        <begin position="444"/>
        <end position="531"/>
    </location>
</feature>
<dbReference type="InterPro" id="IPR011009">
    <property type="entry name" value="Kinase-like_dom_sf"/>
</dbReference>
<keyword evidence="3" id="KW-0547">Nucleotide-binding</keyword>
<dbReference type="EMBL" id="KZ308530">
    <property type="protein sequence ID" value="KAG8231090.1"/>
    <property type="molecule type" value="Genomic_DNA"/>
</dbReference>
<keyword evidence="4" id="KW-0418">Kinase</keyword>
<evidence type="ECO:0000256" key="6">
    <source>
        <dbReference type="SAM" id="MobiDB-lite"/>
    </source>
</evidence>
<evidence type="ECO:0000256" key="1">
    <source>
        <dbReference type="ARBA" id="ARBA00022527"/>
    </source>
</evidence>
<dbReference type="OrthoDB" id="74764at2759"/>
<dbReference type="Gene3D" id="3.30.200.20">
    <property type="entry name" value="Phosphorylase Kinase, domain 1"/>
    <property type="match status" value="1"/>
</dbReference>
<feature type="compositionally biased region" description="Basic and acidic residues" evidence="6">
    <location>
        <begin position="666"/>
        <end position="678"/>
    </location>
</feature>
<evidence type="ECO:0000256" key="4">
    <source>
        <dbReference type="ARBA" id="ARBA00022777"/>
    </source>
</evidence>
<dbReference type="AlphaFoldDB" id="A0A8K0KCB0"/>
<dbReference type="GO" id="GO:0035556">
    <property type="term" value="P:intracellular signal transduction"/>
    <property type="evidence" value="ECO:0007669"/>
    <property type="project" value="TreeGrafter"/>
</dbReference>
<dbReference type="GO" id="GO:0005524">
    <property type="term" value="F:ATP binding"/>
    <property type="evidence" value="ECO:0007669"/>
    <property type="project" value="UniProtKB-KW"/>
</dbReference>
<feature type="compositionally biased region" description="Polar residues" evidence="6">
    <location>
        <begin position="628"/>
        <end position="647"/>
    </location>
</feature>
<keyword evidence="1" id="KW-0723">Serine/threonine-protein kinase</keyword>
<dbReference type="PROSITE" id="PS50011">
    <property type="entry name" value="PROTEIN_KINASE_DOM"/>
    <property type="match status" value="1"/>
</dbReference>
<evidence type="ECO:0000256" key="5">
    <source>
        <dbReference type="ARBA" id="ARBA00022840"/>
    </source>
</evidence>
<reference evidence="8" key="1">
    <citation type="submission" date="2013-04" db="EMBL/GenBank/DDBJ databases">
        <authorList>
            <person name="Qu J."/>
            <person name="Murali S.C."/>
            <person name="Bandaranaike D."/>
            <person name="Bellair M."/>
            <person name="Blankenburg K."/>
            <person name="Chao H."/>
            <person name="Dinh H."/>
            <person name="Doddapaneni H."/>
            <person name="Downs B."/>
            <person name="Dugan-Rocha S."/>
            <person name="Elkadiri S."/>
            <person name="Gnanaolivu R.D."/>
            <person name="Hernandez B."/>
            <person name="Javaid M."/>
            <person name="Jayaseelan J.C."/>
            <person name="Lee S."/>
            <person name="Li M."/>
            <person name="Ming W."/>
            <person name="Munidasa M."/>
            <person name="Muniz J."/>
            <person name="Nguyen L."/>
            <person name="Ongeri F."/>
            <person name="Osuji N."/>
            <person name="Pu L.-L."/>
            <person name="Puazo M."/>
            <person name="Qu C."/>
            <person name="Quiroz J."/>
            <person name="Raj R."/>
            <person name="Weissenberger G."/>
            <person name="Xin Y."/>
            <person name="Zou X."/>
            <person name="Han Y."/>
            <person name="Richards S."/>
            <person name="Worley K."/>
            <person name="Muzny D."/>
            <person name="Gibbs R."/>
        </authorList>
    </citation>
    <scope>NUCLEOTIDE SEQUENCE</scope>
    <source>
        <strain evidence="8">Sampled in the wild</strain>
    </source>
</reference>
<dbReference type="GO" id="GO:0005634">
    <property type="term" value="C:nucleus"/>
    <property type="evidence" value="ECO:0007669"/>
    <property type="project" value="TreeGrafter"/>
</dbReference>
<feature type="compositionally biased region" description="Polar residues" evidence="6">
    <location>
        <begin position="426"/>
        <end position="436"/>
    </location>
</feature>
<feature type="domain" description="Protein kinase" evidence="7">
    <location>
        <begin position="1"/>
        <end position="249"/>
    </location>
</feature>
<dbReference type="SUPFAM" id="SSF56112">
    <property type="entry name" value="Protein kinase-like (PK-like)"/>
    <property type="match status" value="1"/>
</dbReference>
<protein>
    <recommendedName>
        <fullName evidence="7">Protein kinase domain-containing protein</fullName>
    </recommendedName>
</protein>
<dbReference type="SMART" id="SM00220">
    <property type="entry name" value="S_TKc"/>
    <property type="match status" value="1"/>
</dbReference>
<dbReference type="GO" id="GO:0043065">
    <property type="term" value="P:positive regulation of apoptotic process"/>
    <property type="evidence" value="ECO:0007669"/>
    <property type="project" value="TreeGrafter"/>
</dbReference>
<dbReference type="InterPro" id="IPR008271">
    <property type="entry name" value="Ser/Thr_kinase_AS"/>
</dbReference>
<dbReference type="Proteomes" id="UP000792457">
    <property type="component" value="Unassembled WGS sequence"/>
</dbReference>
<name>A0A8K0KCB0_LADFU</name>
<proteinExistence type="predicted"/>
<keyword evidence="5" id="KW-0067">ATP-binding</keyword>
<organism evidence="8 9">
    <name type="scientific">Ladona fulva</name>
    <name type="common">Scarce chaser dragonfly</name>
    <name type="synonym">Libellula fulva</name>
    <dbReference type="NCBI Taxonomy" id="123851"/>
    <lineage>
        <taxon>Eukaryota</taxon>
        <taxon>Metazoa</taxon>
        <taxon>Ecdysozoa</taxon>
        <taxon>Arthropoda</taxon>
        <taxon>Hexapoda</taxon>
        <taxon>Insecta</taxon>
        <taxon>Pterygota</taxon>
        <taxon>Palaeoptera</taxon>
        <taxon>Odonata</taxon>
        <taxon>Epiprocta</taxon>
        <taxon>Anisoptera</taxon>
        <taxon>Libelluloidea</taxon>
        <taxon>Libellulidae</taxon>
        <taxon>Ladona</taxon>
    </lineage>
</organism>
<evidence type="ECO:0000256" key="2">
    <source>
        <dbReference type="ARBA" id="ARBA00022679"/>
    </source>
</evidence>
<keyword evidence="2" id="KW-0808">Transferase</keyword>